<organism evidence="2 3">
    <name type="scientific">Kalanchoe fedtschenkoi</name>
    <name type="common">Lavender scallops</name>
    <name type="synonym">South American air plant</name>
    <dbReference type="NCBI Taxonomy" id="63787"/>
    <lineage>
        <taxon>Eukaryota</taxon>
        <taxon>Viridiplantae</taxon>
        <taxon>Streptophyta</taxon>
        <taxon>Embryophyta</taxon>
        <taxon>Tracheophyta</taxon>
        <taxon>Spermatophyta</taxon>
        <taxon>Magnoliopsida</taxon>
        <taxon>eudicotyledons</taxon>
        <taxon>Gunneridae</taxon>
        <taxon>Pentapetalae</taxon>
        <taxon>Saxifragales</taxon>
        <taxon>Crassulaceae</taxon>
        <taxon>Kalanchoe</taxon>
    </lineage>
</organism>
<keyword evidence="1" id="KW-0472">Membrane</keyword>
<evidence type="ECO:0000313" key="3">
    <source>
        <dbReference type="Proteomes" id="UP000594263"/>
    </source>
</evidence>
<keyword evidence="1" id="KW-0812">Transmembrane</keyword>
<accession>A0A7N0URE4</accession>
<keyword evidence="3" id="KW-1185">Reference proteome</keyword>
<dbReference type="Gramene" id="Kaladp0079s0086.1.v1.1">
    <property type="protein sequence ID" value="Kaladp0079s0086.1.v1.1.CDS.1"/>
    <property type="gene ID" value="Kaladp0079s0086.v1.1"/>
</dbReference>
<keyword evidence="1" id="KW-1133">Transmembrane helix</keyword>
<protein>
    <submittedName>
        <fullName evidence="2">Uncharacterized protein</fullName>
    </submittedName>
</protein>
<reference evidence="2" key="1">
    <citation type="submission" date="2021-01" db="UniProtKB">
        <authorList>
            <consortium name="EnsemblPlants"/>
        </authorList>
    </citation>
    <scope>IDENTIFICATION</scope>
</reference>
<evidence type="ECO:0000313" key="2">
    <source>
        <dbReference type="EnsemblPlants" id="Kaladp0079s0086.1.v1.1.CDS.1"/>
    </source>
</evidence>
<proteinExistence type="predicted"/>
<sequence length="67" mass="7796">MKDVVMERLDKGIMEKFAVIWNLAYVAMLFSWVAYLVEDYGFQIRSLINSLVFISRFSRLKGVSSRG</sequence>
<name>A0A7N0URE4_KALFE</name>
<evidence type="ECO:0000256" key="1">
    <source>
        <dbReference type="SAM" id="Phobius"/>
    </source>
</evidence>
<dbReference type="Proteomes" id="UP000594263">
    <property type="component" value="Unplaced"/>
</dbReference>
<feature type="transmembrane region" description="Helical" evidence="1">
    <location>
        <begin position="20"/>
        <end position="37"/>
    </location>
</feature>
<dbReference type="AlphaFoldDB" id="A0A7N0URE4"/>
<dbReference type="EnsemblPlants" id="Kaladp0079s0086.1.v1.1">
    <property type="protein sequence ID" value="Kaladp0079s0086.1.v1.1.CDS.1"/>
    <property type="gene ID" value="Kaladp0079s0086.v1.1"/>
</dbReference>